<evidence type="ECO:0000313" key="2">
    <source>
        <dbReference type="EMBL" id="KAJ8511858.1"/>
    </source>
</evidence>
<dbReference type="Proteomes" id="UP001222027">
    <property type="component" value="Unassembled WGS sequence"/>
</dbReference>
<dbReference type="Pfam" id="PF24626">
    <property type="entry name" value="SH3_Tf2-1"/>
    <property type="match status" value="1"/>
</dbReference>
<sequence length="146" mass="17068">MVLVKLQPASLLFFRHRVHKGLVRKYEGSFPIISRVGNVSYKLQLPTWFRIHNIFYVSNLKAYHSDPQDDSRNVSTRLPPTRASYEKRIETILADRKIKLPNGAQQMEYLVKWQMLPQTEASWEPEDALRHEEARVIAYQQASSTV</sequence>
<dbReference type="InterPro" id="IPR056924">
    <property type="entry name" value="SH3_Tf2-1"/>
</dbReference>
<dbReference type="AlphaFoldDB" id="A0AAV8RXJ2"/>
<dbReference type="EMBL" id="JAQQAF010000001">
    <property type="protein sequence ID" value="KAJ8511858.1"/>
    <property type="molecule type" value="Genomic_DNA"/>
</dbReference>
<dbReference type="Gene3D" id="2.40.50.40">
    <property type="match status" value="1"/>
</dbReference>
<feature type="domain" description="Chromo" evidence="1">
    <location>
        <begin position="87"/>
        <end position="146"/>
    </location>
</feature>
<dbReference type="PANTHER" id="PTHR46148">
    <property type="entry name" value="CHROMO DOMAIN-CONTAINING PROTEIN"/>
    <property type="match status" value="1"/>
</dbReference>
<organism evidence="2 3">
    <name type="scientific">Ensete ventricosum</name>
    <name type="common">Abyssinian banana</name>
    <name type="synonym">Musa ensete</name>
    <dbReference type="NCBI Taxonomy" id="4639"/>
    <lineage>
        <taxon>Eukaryota</taxon>
        <taxon>Viridiplantae</taxon>
        <taxon>Streptophyta</taxon>
        <taxon>Embryophyta</taxon>
        <taxon>Tracheophyta</taxon>
        <taxon>Spermatophyta</taxon>
        <taxon>Magnoliopsida</taxon>
        <taxon>Liliopsida</taxon>
        <taxon>Zingiberales</taxon>
        <taxon>Musaceae</taxon>
        <taxon>Ensete</taxon>
    </lineage>
</organism>
<accession>A0AAV8RXJ2</accession>
<evidence type="ECO:0000313" key="3">
    <source>
        <dbReference type="Proteomes" id="UP001222027"/>
    </source>
</evidence>
<evidence type="ECO:0000259" key="1">
    <source>
        <dbReference type="PROSITE" id="PS50013"/>
    </source>
</evidence>
<dbReference type="Pfam" id="PF00385">
    <property type="entry name" value="Chromo"/>
    <property type="match status" value="1"/>
</dbReference>
<keyword evidence="3" id="KW-1185">Reference proteome</keyword>
<name>A0AAV8RXJ2_ENSVE</name>
<dbReference type="SMART" id="SM00298">
    <property type="entry name" value="CHROMO"/>
    <property type="match status" value="1"/>
</dbReference>
<dbReference type="InterPro" id="IPR016197">
    <property type="entry name" value="Chromo-like_dom_sf"/>
</dbReference>
<comment type="caution">
    <text evidence="2">The sequence shown here is derived from an EMBL/GenBank/DDBJ whole genome shotgun (WGS) entry which is preliminary data.</text>
</comment>
<dbReference type="SUPFAM" id="SSF54160">
    <property type="entry name" value="Chromo domain-like"/>
    <property type="match status" value="1"/>
</dbReference>
<dbReference type="PANTHER" id="PTHR46148:SF57">
    <property type="entry name" value="OS12G0499874 PROTEIN"/>
    <property type="match status" value="1"/>
</dbReference>
<dbReference type="InterPro" id="IPR023780">
    <property type="entry name" value="Chromo_domain"/>
</dbReference>
<dbReference type="CDD" id="cd00024">
    <property type="entry name" value="CD_CSD"/>
    <property type="match status" value="1"/>
</dbReference>
<dbReference type="InterPro" id="IPR000953">
    <property type="entry name" value="Chromo/chromo_shadow_dom"/>
</dbReference>
<reference evidence="2 3" key="1">
    <citation type="submission" date="2022-12" db="EMBL/GenBank/DDBJ databases">
        <title>Chromosome-scale assembly of the Ensete ventricosum genome.</title>
        <authorList>
            <person name="Dussert Y."/>
            <person name="Stocks J."/>
            <person name="Wendawek A."/>
            <person name="Woldeyes F."/>
            <person name="Nichols R.A."/>
            <person name="Borrell J.S."/>
        </authorList>
    </citation>
    <scope>NUCLEOTIDE SEQUENCE [LARGE SCALE GENOMIC DNA]</scope>
    <source>
        <strain evidence="3">cv. Maze</strain>
        <tissue evidence="2">Seeds</tissue>
    </source>
</reference>
<dbReference type="PROSITE" id="PS50013">
    <property type="entry name" value="CHROMO_2"/>
    <property type="match status" value="1"/>
</dbReference>
<protein>
    <recommendedName>
        <fullName evidence="1">Chromo domain-containing protein</fullName>
    </recommendedName>
</protein>
<proteinExistence type="predicted"/>
<gene>
    <name evidence="2" type="ORF">OPV22_002292</name>
</gene>